<dbReference type="PANTHER" id="PTHR16148">
    <property type="entry name" value="NF-KAPPA-B-REPRESSING FACTOR-RELATED"/>
    <property type="match status" value="1"/>
</dbReference>
<dbReference type="PANTHER" id="PTHR16148:SF14">
    <property type="entry name" value="MYND-TYPE DOMAIN-CONTAINING PROTEIN"/>
    <property type="match status" value="1"/>
</dbReference>
<dbReference type="Proteomes" id="UP000050792">
    <property type="component" value="Unassembled WGS sequence"/>
</dbReference>
<evidence type="ECO:0000313" key="1">
    <source>
        <dbReference type="Proteomes" id="UP000050792"/>
    </source>
</evidence>
<keyword evidence="1" id="KW-1185">Reference proteome</keyword>
<reference evidence="2" key="2">
    <citation type="submission" date="2023-11" db="UniProtKB">
        <authorList>
            <consortium name="WormBaseParasite"/>
        </authorList>
    </citation>
    <scope>IDENTIFICATION</scope>
</reference>
<proteinExistence type="predicted"/>
<sequence length="504" mass="59610">MNKESDNNNNNNNHEQQSSIIIKYIKQPWLLILHICITLILLLCNTLSSWLIIIDLNKQIPGLVYDEISKILIHYYILFNIIELTFNLIECILWFYIIQKKFKLWLFIDCITIINIIIAELPLMILNIYINSCQESILSYNYIIKGILIILLISLRLFICYILYIHIKLNDSYMKLMNNNVMKESQYLLNSCHDDNNNNNDNDTNHFLWKQNYWLLIQILLYISFFCLIIFICILFHLLLIQSNPSYYLLWKDQMNYSIYDLINHHYIHDVEIFLEDNTNTNNNHNNNSTLKWLHLISLKQIIHLKYLNANESVTLKFFKYGGKIFIEFKQIIKYNNNTKEHWSTCWYIMSQDLYKEFICPSSQPSSSPSSSSSSSSIQKKMKLIKGIKIDFSYVEPSKKQHFGTVLYNITRVTSNRYKVQEHELKLKYFQNTIVHFSSKKASGLQGNHDHDEWSSGPFRSNNLEVDDQQYTKYKSSDLVPIKELWKTGVAKCQSTAPIGPQKM</sequence>
<protein>
    <submittedName>
        <fullName evidence="2">MHD domain-containing protein</fullName>
    </submittedName>
</protein>
<dbReference type="AlphaFoldDB" id="A0A183QSP2"/>
<reference evidence="1" key="1">
    <citation type="submission" date="2022-06" db="EMBL/GenBank/DDBJ databases">
        <authorList>
            <person name="Berger JAMES D."/>
            <person name="Berger JAMES D."/>
        </authorList>
    </citation>
    <scope>NUCLEOTIDE SEQUENCE [LARGE SCALE GENOMIC DNA]</scope>
</reference>
<name>A0A183QSP2_9TREM</name>
<evidence type="ECO:0000313" key="2">
    <source>
        <dbReference type="WBParaSite" id="SRDH1_78950.1"/>
    </source>
</evidence>
<dbReference type="WBParaSite" id="SRDH1_78950.1">
    <property type="protein sequence ID" value="SRDH1_78950.1"/>
    <property type="gene ID" value="SRDH1_78950"/>
</dbReference>
<accession>A0A183QSP2</accession>
<organism evidence="1 2">
    <name type="scientific">Schistosoma rodhaini</name>
    <dbReference type="NCBI Taxonomy" id="6188"/>
    <lineage>
        <taxon>Eukaryota</taxon>
        <taxon>Metazoa</taxon>
        <taxon>Spiralia</taxon>
        <taxon>Lophotrochozoa</taxon>
        <taxon>Platyhelminthes</taxon>
        <taxon>Trematoda</taxon>
        <taxon>Digenea</taxon>
        <taxon>Strigeidida</taxon>
        <taxon>Schistosomatoidea</taxon>
        <taxon>Schistosomatidae</taxon>
        <taxon>Schistosoma</taxon>
    </lineage>
</organism>